<gene>
    <name evidence="1" type="ORF">AVDCRST_MAG49-179</name>
</gene>
<dbReference type="EMBL" id="CADCWG010000015">
    <property type="protein sequence ID" value="CAA9535552.1"/>
    <property type="molecule type" value="Genomic_DNA"/>
</dbReference>
<reference evidence="1" key="1">
    <citation type="submission" date="2020-02" db="EMBL/GenBank/DDBJ databases">
        <authorList>
            <person name="Meier V. D."/>
        </authorList>
    </citation>
    <scope>NUCLEOTIDE SEQUENCE</scope>
    <source>
        <strain evidence="1">AVDCRST_MAG49</strain>
    </source>
</reference>
<dbReference type="AlphaFoldDB" id="A0A6J4TYA2"/>
<accession>A0A6J4TYA2</accession>
<proteinExistence type="predicted"/>
<evidence type="ECO:0000313" key="1">
    <source>
        <dbReference type="EMBL" id="CAA9535552.1"/>
    </source>
</evidence>
<name>A0A6J4TYA2_9BACT</name>
<organism evidence="1">
    <name type="scientific">uncultured Thermomicrobiales bacterium</name>
    <dbReference type="NCBI Taxonomy" id="1645740"/>
    <lineage>
        <taxon>Bacteria</taxon>
        <taxon>Pseudomonadati</taxon>
        <taxon>Thermomicrobiota</taxon>
        <taxon>Thermomicrobia</taxon>
        <taxon>Thermomicrobiales</taxon>
        <taxon>environmental samples</taxon>
    </lineage>
</organism>
<protein>
    <submittedName>
        <fullName evidence="1">Uncharacterized protein</fullName>
    </submittedName>
</protein>
<sequence length="50" mass="5244">MVALSVAAIRWRAAGWIRQAGPIRMAGGESEARGRPDLPLANIGLTDEAA</sequence>